<sequence>MYKQRAATFIMTPRHFSFFISARVTNAQLSLPRVQCTYHCTNKEVRTSYSRFLAIATLRRSITRSHFTSFLVLVTVAINILRTIPSSLRRGLYDWLKSPRSTAVNCEEAKHAYKWLKSGLSRQHGTNIFTVSACRLRKSVFAIKAPKTLRERAELPHRCVRRGGRGLKSDIPRTTTRPGDSLLYASSYNAGSTLENPFRAGVAAYPQAEKPGSYKGDTATRIMYAIVTKSKALNCRTALCCVYLRDFQRRPYNFTGGKSIGRFDAGPLSKHGAAPECKGGGKTGDPRVNPPTSGIVRYDFHMRKMLHAGNRTRFKNKLWRNINTATVEQDLCPVAPRSDLRSTQKTVAPFEFRAKLEIQMKFISSGRNWRFEISIRDQQPSSTNDHSISDRGRWCNRALVTSAAVFKMRNNEQAWVGRGERTMLHGVPPRVRPSHGFPEPWTHSPACTKLRLPPPPNKHTLPCTIPPTWNCFPHLKMRSAGAWSDKDYTATRIKCTIAARRSALVVLSLSFYWWKVCGKVRCKALEYLCIDLIILLSPNLNPTEHLWAFLKYRVHSRKVCFEEELKRSVTDESYSISRETYNRQVNSMQRRCWEIIKAKGYLFQKSEYGTSEKDRALLVLVCSCRWPTRVTKVRKSTVDKDISKVCVDAYPRTTSGRLARVNICSNLFVPHHNENLLDRITTYGKYNQIQSKLLKEAETGKEPAMAYSNIRYEWFRETIKNQNQDGLDQDSIPGPPNK</sequence>
<reference evidence="3 4" key="1">
    <citation type="submission" date="2023-02" db="EMBL/GenBank/DDBJ databases">
        <title>LHISI_Scaffold_Assembly.</title>
        <authorList>
            <person name="Stuart O.P."/>
            <person name="Cleave R."/>
            <person name="Magrath M.J.L."/>
            <person name="Mikheyev A.S."/>
        </authorList>
    </citation>
    <scope>NUCLEOTIDE SEQUENCE [LARGE SCALE GENOMIC DNA]</scope>
    <source>
        <strain evidence="3">Daus_M_001</strain>
        <tissue evidence="3">Leg muscle</tissue>
    </source>
</reference>
<keyword evidence="2" id="KW-0472">Membrane</keyword>
<feature type="transmembrane region" description="Helical" evidence="2">
    <location>
        <begin position="67"/>
        <end position="84"/>
    </location>
</feature>
<comment type="caution">
    <text evidence="3">The sequence shown here is derived from an EMBL/GenBank/DDBJ whole genome shotgun (WGS) entry which is preliminary data.</text>
</comment>
<evidence type="ECO:0000313" key="3">
    <source>
        <dbReference type="EMBL" id="KAJ8879893.1"/>
    </source>
</evidence>
<feature type="region of interest" description="Disordered" evidence="1">
    <location>
        <begin position="271"/>
        <end position="291"/>
    </location>
</feature>
<dbReference type="Gene3D" id="3.30.420.10">
    <property type="entry name" value="Ribonuclease H-like superfamily/Ribonuclease H"/>
    <property type="match status" value="1"/>
</dbReference>
<proteinExistence type="predicted"/>
<evidence type="ECO:0000256" key="1">
    <source>
        <dbReference type="SAM" id="MobiDB-lite"/>
    </source>
</evidence>
<dbReference type="EMBL" id="JARBHB010000007">
    <property type="protein sequence ID" value="KAJ8879893.1"/>
    <property type="molecule type" value="Genomic_DNA"/>
</dbReference>
<dbReference type="Proteomes" id="UP001159363">
    <property type="component" value="Chromosome 6"/>
</dbReference>
<organism evidence="3 4">
    <name type="scientific">Dryococelus australis</name>
    <dbReference type="NCBI Taxonomy" id="614101"/>
    <lineage>
        <taxon>Eukaryota</taxon>
        <taxon>Metazoa</taxon>
        <taxon>Ecdysozoa</taxon>
        <taxon>Arthropoda</taxon>
        <taxon>Hexapoda</taxon>
        <taxon>Insecta</taxon>
        <taxon>Pterygota</taxon>
        <taxon>Neoptera</taxon>
        <taxon>Polyneoptera</taxon>
        <taxon>Phasmatodea</taxon>
        <taxon>Verophasmatodea</taxon>
        <taxon>Anareolatae</taxon>
        <taxon>Phasmatidae</taxon>
        <taxon>Eurycanthinae</taxon>
        <taxon>Dryococelus</taxon>
    </lineage>
</organism>
<dbReference type="InterPro" id="IPR036397">
    <property type="entry name" value="RNaseH_sf"/>
</dbReference>
<keyword evidence="2" id="KW-1133">Transmembrane helix</keyword>
<protein>
    <submittedName>
        <fullName evidence="3">Uncharacterized protein</fullName>
    </submittedName>
</protein>
<accession>A0ABQ9H6W5</accession>
<evidence type="ECO:0000313" key="4">
    <source>
        <dbReference type="Proteomes" id="UP001159363"/>
    </source>
</evidence>
<keyword evidence="2" id="KW-0812">Transmembrane</keyword>
<name>A0ABQ9H6W5_9NEOP</name>
<gene>
    <name evidence="3" type="ORF">PR048_020513</name>
</gene>
<evidence type="ECO:0000256" key="2">
    <source>
        <dbReference type="SAM" id="Phobius"/>
    </source>
</evidence>
<keyword evidence="4" id="KW-1185">Reference proteome</keyword>